<dbReference type="EMBL" id="CAEZTG010000204">
    <property type="protein sequence ID" value="CAB4579491.1"/>
    <property type="molecule type" value="Genomic_DNA"/>
</dbReference>
<evidence type="ECO:0000256" key="1">
    <source>
        <dbReference type="SAM" id="MobiDB-lite"/>
    </source>
</evidence>
<reference evidence="2" key="1">
    <citation type="submission" date="2020-05" db="EMBL/GenBank/DDBJ databases">
        <authorList>
            <person name="Chiriac C."/>
            <person name="Salcher M."/>
            <person name="Ghai R."/>
            <person name="Kavagutti S V."/>
        </authorList>
    </citation>
    <scope>NUCLEOTIDE SEQUENCE</scope>
</reference>
<dbReference type="AlphaFoldDB" id="A0A6J6ESI5"/>
<sequence>MYTFPCCKPAPNGTRVLLPVSEYVFVPNALLPSLRSLSVNVHAPVPPGTLSVGDSEDDTHELGVTTAPKYNGTRSPEPVPAGNAASAVGSPASPAAALRFESDEQAEASKANDRPIATVEMAKRRRIEGLRESLDSNGDTIASRCQLC</sequence>
<proteinExistence type="predicted"/>
<gene>
    <name evidence="2" type="ORF">UFOPK1603_01661</name>
</gene>
<protein>
    <submittedName>
        <fullName evidence="2">Unannotated protein</fullName>
    </submittedName>
</protein>
<feature type="region of interest" description="Disordered" evidence="1">
    <location>
        <begin position="48"/>
        <end position="117"/>
    </location>
</feature>
<feature type="compositionally biased region" description="Low complexity" evidence="1">
    <location>
        <begin position="80"/>
        <end position="97"/>
    </location>
</feature>
<name>A0A6J6ESI5_9ZZZZ</name>
<organism evidence="2">
    <name type="scientific">freshwater metagenome</name>
    <dbReference type="NCBI Taxonomy" id="449393"/>
    <lineage>
        <taxon>unclassified sequences</taxon>
        <taxon>metagenomes</taxon>
        <taxon>ecological metagenomes</taxon>
    </lineage>
</organism>
<evidence type="ECO:0000313" key="2">
    <source>
        <dbReference type="EMBL" id="CAB4579491.1"/>
    </source>
</evidence>
<accession>A0A6J6ESI5</accession>